<feature type="coiled-coil region" evidence="1">
    <location>
        <begin position="117"/>
        <end position="174"/>
    </location>
</feature>
<dbReference type="GeneID" id="25471816"/>
<dbReference type="Proteomes" id="UP000030754">
    <property type="component" value="Unassembled WGS sequence"/>
</dbReference>
<dbReference type="AlphaFoldDB" id="U6MUQ7"/>
<evidence type="ECO:0000313" key="2">
    <source>
        <dbReference type="EMBL" id="CDJ66179.1"/>
    </source>
</evidence>
<dbReference type="VEuPathDB" id="ToxoDB:ENH_00016380"/>
<sequence length="174" mass="20887">YRVRPRFRTVCPLLEADERLQQKYGGAACPGLFPTWDEEGILEEVHECINQPPPDMESYPVNLEWDNVAGLAPENQEERPWWYSQVHFPTRRAVQRAFEEGVEDFRKPQLQQQQPQLQQQQLQLQQQQLQLQLQQQQLLQQQLQLQQQQLQLQQQQLQLQQQQQQQQQLQLQQQ</sequence>
<reference evidence="2" key="2">
    <citation type="submission" date="2013-10" db="EMBL/GenBank/DDBJ databases">
        <authorList>
            <person name="Aslett M."/>
        </authorList>
    </citation>
    <scope>NUCLEOTIDE SEQUENCE [LARGE SCALE GENOMIC DNA]</scope>
    <source>
        <strain evidence="2">Houghton</strain>
    </source>
</reference>
<keyword evidence="3" id="KW-1185">Reference proteome</keyword>
<name>U6MUQ7_9EIME</name>
<protein>
    <submittedName>
        <fullName evidence="2">Uncharacterized protein</fullName>
    </submittedName>
</protein>
<dbReference type="RefSeq" id="XP_013434646.1">
    <property type="nucleotide sequence ID" value="XM_013579192.1"/>
</dbReference>
<organism evidence="2 3">
    <name type="scientific">Eimeria necatrix</name>
    <dbReference type="NCBI Taxonomy" id="51315"/>
    <lineage>
        <taxon>Eukaryota</taxon>
        <taxon>Sar</taxon>
        <taxon>Alveolata</taxon>
        <taxon>Apicomplexa</taxon>
        <taxon>Conoidasida</taxon>
        <taxon>Coccidia</taxon>
        <taxon>Eucoccidiorida</taxon>
        <taxon>Eimeriorina</taxon>
        <taxon>Eimeriidae</taxon>
        <taxon>Eimeria</taxon>
    </lineage>
</organism>
<evidence type="ECO:0000256" key="1">
    <source>
        <dbReference type="SAM" id="Coils"/>
    </source>
</evidence>
<accession>U6MUQ7</accession>
<proteinExistence type="predicted"/>
<dbReference type="OrthoDB" id="360858at2759"/>
<gene>
    <name evidence="2" type="ORF">ENH_00016380</name>
</gene>
<feature type="non-terminal residue" evidence="2">
    <location>
        <position position="1"/>
    </location>
</feature>
<reference evidence="2" key="1">
    <citation type="submission" date="2013-10" db="EMBL/GenBank/DDBJ databases">
        <title>Genomic analysis of the causative agents of coccidiosis in chickens.</title>
        <authorList>
            <person name="Reid A.J."/>
            <person name="Blake D."/>
            <person name="Billington K."/>
            <person name="Browne H."/>
            <person name="Dunn M."/>
            <person name="Hung S."/>
            <person name="Kawahara F."/>
            <person name="Miranda-Saavedra D."/>
            <person name="Mourier T."/>
            <person name="Nagra H."/>
            <person name="Otto T.D."/>
            <person name="Rawlings N."/>
            <person name="Sanchez A."/>
            <person name="Sanders M."/>
            <person name="Subramaniam C."/>
            <person name="Tay Y."/>
            <person name="Dear P."/>
            <person name="Doerig C."/>
            <person name="Gruber A."/>
            <person name="Parkinson J."/>
            <person name="Shirley M."/>
            <person name="Wan K.L."/>
            <person name="Berriman M."/>
            <person name="Tomley F."/>
            <person name="Pain A."/>
        </authorList>
    </citation>
    <scope>NUCLEOTIDE SEQUENCE [LARGE SCALE GENOMIC DNA]</scope>
    <source>
        <strain evidence="2">Houghton</strain>
    </source>
</reference>
<dbReference type="EMBL" id="HG723462">
    <property type="protein sequence ID" value="CDJ66179.1"/>
    <property type="molecule type" value="Genomic_DNA"/>
</dbReference>
<keyword evidence="1" id="KW-0175">Coiled coil</keyword>
<evidence type="ECO:0000313" key="3">
    <source>
        <dbReference type="Proteomes" id="UP000030754"/>
    </source>
</evidence>